<dbReference type="InterPro" id="IPR036782">
    <property type="entry name" value="NE0471-like_N"/>
</dbReference>
<evidence type="ECO:0008006" key="3">
    <source>
        <dbReference type="Google" id="ProtNLM"/>
    </source>
</evidence>
<dbReference type="RefSeq" id="WP_084577525.1">
    <property type="nucleotide sequence ID" value="NZ_CP155572.1"/>
</dbReference>
<dbReference type="InterPro" id="IPR018841">
    <property type="entry name" value="DUF2442"/>
</dbReference>
<gene>
    <name evidence="1" type="ORF">SAMN04488500_12050</name>
</gene>
<name>A0A1W2E5V0_9FIRM</name>
<dbReference type="OrthoDB" id="162796at2"/>
<evidence type="ECO:0000313" key="2">
    <source>
        <dbReference type="Proteomes" id="UP000192738"/>
    </source>
</evidence>
<sequence length="76" mass="8557">MGKITEVILGDDYLVTVRFDNNHSVTINMKKKLHTARFSELRDKQVFNAAKTDGKSVHWPGGISIAISEIMEIVIK</sequence>
<proteinExistence type="predicted"/>
<keyword evidence="2" id="KW-1185">Reference proteome</keyword>
<dbReference type="EMBL" id="FWXI01000020">
    <property type="protein sequence ID" value="SMD04428.1"/>
    <property type="molecule type" value="Genomic_DNA"/>
</dbReference>
<dbReference type="Proteomes" id="UP000192738">
    <property type="component" value="Unassembled WGS sequence"/>
</dbReference>
<dbReference type="SUPFAM" id="SSF143880">
    <property type="entry name" value="NE0471 N-terminal domain-like"/>
    <property type="match status" value="1"/>
</dbReference>
<reference evidence="1 2" key="1">
    <citation type="submission" date="2017-04" db="EMBL/GenBank/DDBJ databases">
        <authorList>
            <person name="Afonso C.L."/>
            <person name="Miller P.J."/>
            <person name="Scott M.A."/>
            <person name="Spackman E."/>
            <person name="Goraichik I."/>
            <person name="Dimitrov K.M."/>
            <person name="Suarez D.L."/>
            <person name="Swayne D.E."/>
        </authorList>
    </citation>
    <scope>NUCLEOTIDE SEQUENCE [LARGE SCALE GENOMIC DNA]</scope>
    <source>
        <strain evidence="1 2">DSM 5090</strain>
    </source>
</reference>
<dbReference type="STRING" id="112901.SAMN04488500_12050"/>
<dbReference type="AlphaFoldDB" id="A0A1W2E5V0"/>
<organism evidence="1 2">
    <name type="scientific">Sporomusa malonica</name>
    <dbReference type="NCBI Taxonomy" id="112901"/>
    <lineage>
        <taxon>Bacteria</taxon>
        <taxon>Bacillati</taxon>
        <taxon>Bacillota</taxon>
        <taxon>Negativicutes</taxon>
        <taxon>Selenomonadales</taxon>
        <taxon>Sporomusaceae</taxon>
        <taxon>Sporomusa</taxon>
    </lineage>
</organism>
<dbReference type="Gene3D" id="3.30.2020.10">
    <property type="entry name" value="NE0471-like N-terminal domain"/>
    <property type="match status" value="1"/>
</dbReference>
<accession>A0A1W2E5V0</accession>
<dbReference type="Pfam" id="PF10387">
    <property type="entry name" value="DUF2442"/>
    <property type="match status" value="1"/>
</dbReference>
<protein>
    <recommendedName>
        <fullName evidence="3">DUF2442 domain-containing protein</fullName>
    </recommendedName>
</protein>
<evidence type="ECO:0000313" key="1">
    <source>
        <dbReference type="EMBL" id="SMD04428.1"/>
    </source>
</evidence>